<gene>
    <name evidence="9" type="ORF">SAMN05216189_101226</name>
    <name evidence="10" type="ORF">SAMN06295949_12526</name>
</gene>
<feature type="region of interest" description="Disordered" evidence="7">
    <location>
        <begin position="1"/>
        <end position="22"/>
    </location>
</feature>
<dbReference type="EMBL" id="FZPC01000025">
    <property type="protein sequence ID" value="SNT39907.1"/>
    <property type="molecule type" value="Genomic_DNA"/>
</dbReference>
<evidence type="ECO:0000313" key="9">
    <source>
        <dbReference type="EMBL" id="SDJ05791.1"/>
    </source>
</evidence>
<accession>A0A239MAB1</accession>
<reference evidence="10 11" key="2">
    <citation type="submission" date="2017-06" db="EMBL/GenBank/DDBJ databases">
        <authorList>
            <person name="Varghese N."/>
            <person name="Submissions S."/>
        </authorList>
    </citation>
    <scope>NUCLEOTIDE SEQUENCE [LARGE SCALE GENOMIC DNA]</scope>
    <source>
        <strain evidence="10 11">RLD-1</strain>
    </source>
</reference>
<comment type="similarity">
    <text evidence="2">Belongs to the FlgA family.</text>
</comment>
<comment type="function">
    <text evidence="6">Involved in the assembly process of the P-ring formation. It may associate with FlgF on the rod constituting a structure essential for the P-ring assembly or may act as a modulator protein for the P-ring assembly.</text>
</comment>
<dbReference type="GO" id="GO:0042597">
    <property type="term" value="C:periplasmic space"/>
    <property type="evidence" value="ECO:0007669"/>
    <property type="project" value="UniProtKB-SubCell"/>
</dbReference>
<evidence type="ECO:0000313" key="10">
    <source>
        <dbReference type="EMBL" id="SNT39907.1"/>
    </source>
</evidence>
<keyword evidence="9" id="KW-0969">Cilium</keyword>
<evidence type="ECO:0000256" key="1">
    <source>
        <dbReference type="ARBA" id="ARBA00004418"/>
    </source>
</evidence>
<keyword evidence="9" id="KW-0966">Cell projection</keyword>
<comment type="subcellular location">
    <subcellularLocation>
        <location evidence="1">Periplasm</location>
    </subcellularLocation>
</comment>
<evidence type="ECO:0000256" key="4">
    <source>
        <dbReference type="ARBA" id="ARBA00022729"/>
    </source>
</evidence>
<dbReference type="Gene3D" id="2.30.30.760">
    <property type="match status" value="1"/>
</dbReference>
<dbReference type="Proteomes" id="UP000198309">
    <property type="component" value="Unassembled WGS sequence"/>
</dbReference>
<dbReference type="Proteomes" id="UP000199693">
    <property type="component" value="Unassembled WGS sequence"/>
</dbReference>
<dbReference type="EMBL" id="FNEC01000012">
    <property type="protein sequence ID" value="SDJ05791.1"/>
    <property type="molecule type" value="Genomic_DNA"/>
</dbReference>
<protein>
    <recommendedName>
        <fullName evidence="3">Flagella basal body P-ring formation protein FlgA</fullName>
    </recommendedName>
</protein>
<organism evidence="9 12">
    <name type="scientific">Pseudomonas delhiensis</name>
    <dbReference type="NCBI Taxonomy" id="366289"/>
    <lineage>
        <taxon>Bacteria</taxon>
        <taxon>Pseudomonadati</taxon>
        <taxon>Pseudomonadota</taxon>
        <taxon>Gammaproteobacteria</taxon>
        <taxon>Pseudomonadales</taxon>
        <taxon>Pseudomonadaceae</taxon>
        <taxon>Pseudomonas</taxon>
    </lineage>
</organism>
<feature type="domain" description="SAF" evidence="8">
    <location>
        <begin position="142"/>
        <end position="204"/>
    </location>
</feature>
<evidence type="ECO:0000259" key="8">
    <source>
        <dbReference type="SMART" id="SM00858"/>
    </source>
</evidence>
<evidence type="ECO:0000313" key="11">
    <source>
        <dbReference type="Proteomes" id="UP000198309"/>
    </source>
</evidence>
<sequence>MISLTCSQHRQPPAAPRLPLSRRLAGRGGKSLSALFLVLAGSLASPATEAAGEVRAQIERAVSAQLDAQLRDEARRNGWQGLRSQFSHELLGSLPPAPCSQPLQLQRRSDEPSALARQRYEARCTDGASWSVTVSSQADAFLPVLVTAGMVERGQVLAAADLKLQAQNIARAHHGFFTRPEQVIGQGARRRLRAGQLLTPQVLASAQLVRRGQQVRISASRDGIQASTPGEALANGRQGEVIKVRNLSSEKVIQARVIEAGVVSSTFE</sequence>
<dbReference type="InterPro" id="IPR017585">
    <property type="entry name" value="SAF_FlgA"/>
</dbReference>
<keyword evidence="11" id="KW-1185">Reference proteome</keyword>
<dbReference type="Gene3D" id="3.90.1210.10">
    <property type="entry name" value="Antifreeze-like/N-acetylneuraminic acid synthase C-terminal domain"/>
    <property type="match status" value="1"/>
</dbReference>
<evidence type="ECO:0000256" key="7">
    <source>
        <dbReference type="SAM" id="MobiDB-lite"/>
    </source>
</evidence>
<dbReference type="NCBIfam" id="TIGR03170">
    <property type="entry name" value="flgA_cterm"/>
    <property type="match status" value="1"/>
</dbReference>
<dbReference type="InterPro" id="IPR039246">
    <property type="entry name" value="Flagellar_FlgA"/>
</dbReference>
<keyword evidence="5" id="KW-0574">Periplasm</keyword>
<dbReference type="AlphaFoldDB" id="A0A239MAB1"/>
<keyword evidence="9" id="KW-0282">Flagellum</keyword>
<dbReference type="InterPro" id="IPR013974">
    <property type="entry name" value="SAF"/>
</dbReference>
<dbReference type="PANTHER" id="PTHR36307">
    <property type="entry name" value="FLAGELLA BASAL BODY P-RING FORMATION PROTEIN FLGA"/>
    <property type="match status" value="1"/>
</dbReference>
<name>A0A239MAB1_9PSED</name>
<evidence type="ECO:0000256" key="3">
    <source>
        <dbReference type="ARBA" id="ARBA00014754"/>
    </source>
</evidence>
<dbReference type="SMART" id="SM00858">
    <property type="entry name" value="SAF"/>
    <property type="match status" value="1"/>
</dbReference>
<dbReference type="GO" id="GO:0044780">
    <property type="term" value="P:bacterial-type flagellum assembly"/>
    <property type="evidence" value="ECO:0007669"/>
    <property type="project" value="InterPro"/>
</dbReference>
<reference evidence="9 12" key="1">
    <citation type="submission" date="2016-10" db="EMBL/GenBank/DDBJ databases">
        <authorList>
            <person name="de Groot N.N."/>
        </authorList>
    </citation>
    <scope>NUCLEOTIDE SEQUENCE [LARGE SCALE GENOMIC DNA]</scope>
    <source>
        <strain evidence="9 12">CCM 7361</strain>
    </source>
</reference>
<evidence type="ECO:0000256" key="6">
    <source>
        <dbReference type="ARBA" id="ARBA00025643"/>
    </source>
</evidence>
<evidence type="ECO:0000313" key="12">
    <source>
        <dbReference type="Proteomes" id="UP000199693"/>
    </source>
</evidence>
<proteinExistence type="inferred from homology"/>
<feature type="compositionally biased region" description="Polar residues" evidence="7">
    <location>
        <begin position="1"/>
        <end position="10"/>
    </location>
</feature>
<evidence type="ECO:0000256" key="2">
    <source>
        <dbReference type="ARBA" id="ARBA00010474"/>
    </source>
</evidence>
<dbReference type="Pfam" id="PF13144">
    <property type="entry name" value="ChapFlgA"/>
    <property type="match status" value="1"/>
</dbReference>
<dbReference type="PANTHER" id="PTHR36307:SF1">
    <property type="entry name" value="FLAGELLA BASAL BODY P-RING FORMATION PROTEIN FLGA"/>
    <property type="match status" value="1"/>
</dbReference>
<keyword evidence="4" id="KW-0732">Signal</keyword>
<dbReference type="CDD" id="cd11614">
    <property type="entry name" value="SAF_CpaB_FlgA_like"/>
    <property type="match status" value="1"/>
</dbReference>
<evidence type="ECO:0000256" key="5">
    <source>
        <dbReference type="ARBA" id="ARBA00022764"/>
    </source>
</evidence>